<dbReference type="SUPFAM" id="SSF50882">
    <property type="entry name" value="beta-Barrel protease inhibitors"/>
    <property type="match status" value="1"/>
</dbReference>
<keyword evidence="3" id="KW-0483">Metalloprotease inhibitor</keyword>
<keyword evidence="3" id="KW-0646">Protease inhibitor</keyword>
<keyword evidence="4" id="KW-1185">Reference proteome</keyword>
<proteinExistence type="predicted"/>
<gene>
    <name evidence="3" type="ORF">V3H18_08245</name>
</gene>
<dbReference type="Gene3D" id="2.40.128.10">
    <property type="match status" value="1"/>
</dbReference>
<evidence type="ECO:0000313" key="3">
    <source>
        <dbReference type="EMBL" id="MEF3366520.1"/>
    </source>
</evidence>
<keyword evidence="1" id="KW-0732">Signal</keyword>
<dbReference type="Pfam" id="PF02974">
    <property type="entry name" value="Inh"/>
    <property type="match status" value="1"/>
</dbReference>
<keyword evidence="3" id="KW-0481">Metalloenzyme inhibitor</keyword>
<name>A0ABU7XHE0_9HYPH</name>
<dbReference type="GO" id="GO:0030414">
    <property type="term" value="F:peptidase inhibitor activity"/>
    <property type="evidence" value="ECO:0007669"/>
    <property type="project" value="UniProtKB-KW"/>
</dbReference>
<sequence length="103" mass="11238">MGIAPAAENISGRYTILRDADKDTGCMLTLDARVRGRAGFKAQLAPACRDNGVVIFDPIGWSIERGRLALTARKGHKAYFDKDVGGVWRRDPKEGKALGLRPI</sequence>
<protein>
    <submittedName>
        <fullName evidence="3">AprI/Inh family metalloprotease inhibitor</fullName>
    </submittedName>
</protein>
<dbReference type="InterPro" id="IPR016085">
    <property type="entry name" value="Protease_inh_B-barrel_dom"/>
</dbReference>
<dbReference type="InterPro" id="IPR021140">
    <property type="entry name" value="Inh/Omp19"/>
</dbReference>
<accession>A0ABU7XHE0</accession>
<dbReference type="RefSeq" id="WP_332081539.1">
    <property type="nucleotide sequence ID" value="NZ_JAZHYN010000019.1"/>
</dbReference>
<reference evidence="3 4" key="1">
    <citation type="submission" date="2024-02" db="EMBL/GenBank/DDBJ databases">
        <authorList>
            <person name="Grouzdev D."/>
        </authorList>
    </citation>
    <scope>NUCLEOTIDE SEQUENCE [LARGE SCALE GENOMIC DNA]</scope>
    <source>
        <strain evidence="3 4">9N</strain>
    </source>
</reference>
<evidence type="ECO:0000313" key="4">
    <source>
        <dbReference type="Proteomes" id="UP001350748"/>
    </source>
</evidence>
<dbReference type="EMBL" id="JAZHYN010000019">
    <property type="protein sequence ID" value="MEF3366520.1"/>
    <property type="molecule type" value="Genomic_DNA"/>
</dbReference>
<dbReference type="Proteomes" id="UP001350748">
    <property type="component" value="Unassembled WGS sequence"/>
</dbReference>
<comment type="caution">
    <text evidence="3">The sequence shown here is derived from an EMBL/GenBank/DDBJ whole genome shotgun (WGS) entry which is preliminary data.</text>
</comment>
<evidence type="ECO:0000256" key="1">
    <source>
        <dbReference type="ARBA" id="ARBA00022729"/>
    </source>
</evidence>
<evidence type="ECO:0000259" key="2">
    <source>
        <dbReference type="Pfam" id="PF02974"/>
    </source>
</evidence>
<feature type="domain" description="Alkaline proteinase inhibitor/ Outer membrane lipoprotein Omp19" evidence="2">
    <location>
        <begin position="5"/>
        <end position="100"/>
    </location>
</feature>
<organism evidence="3 4">
    <name type="scientific">Methylocystis borbori</name>
    <dbReference type="NCBI Taxonomy" id="3118750"/>
    <lineage>
        <taxon>Bacteria</taxon>
        <taxon>Pseudomonadati</taxon>
        <taxon>Pseudomonadota</taxon>
        <taxon>Alphaproteobacteria</taxon>
        <taxon>Hyphomicrobiales</taxon>
        <taxon>Methylocystaceae</taxon>
        <taxon>Methylocystis</taxon>
    </lineage>
</organism>